<organism evidence="2 3">
    <name type="scientific">Cryptosporangium arvum DSM 44712</name>
    <dbReference type="NCBI Taxonomy" id="927661"/>
    <lineage>
        <taxon>Bacteria</taxon>
        <taxon>Bacillati</taxon>
        <taxon>Actinomycetota</taxon>
        <taxon>Actinomycetes</taxon>
        <taxon>Cryptosporangiales</taxon>
        <taxon>Cryptosporangiaceae</taxon>
        <taxon>Cryptosporangium</taxon>
    </lineage>
</organism>
<dbReference type="Pfam" id="PF00221">
    <property type="entry name" value="Lyase_aromatic"/>
    <property type="match status" value="1"/>
</dbReference>
<evidence type="ECO:0000313" key="3">
    <source>
        <dbReference type="Proteomes" id="UP000021053"/>
    </source>
</evidence>
<dbReference type="CDD" id="cd00332">
    <property type="entry name" value="PAL-HAL"/>
    <property type="match status" value="1"/>
</dbReference>
<dbReference type="GO" id="GO:0016841">
    <property type="term" value="F:ammonia-lyase activity"/>
    <property type="evidence" value="ECO:0007669"/>
    <property type="project" value="UniProtKB-ARBA"/>
</dbReference>
<dbReference type="SUPFAM" id="SSF48557">
    <property type="entry name" value="L-aspartase-like"/>
    <property type="match status" value="1"/>
</dbReference>
<dbReference type="AlphaFoldDB" id="A0A010YLH4"/>
<keyword evidence="3" id="KW-1185">Reference proteome</keyword>
<accession>A0A010YLH4</accession>
<dbReference type="HOGENOM" id="CLU_014801_4_2_11"/>
<dbReference type="InterPro" id="IPR008948">
    <property type="entry name" value="L-Aspartase-like"/>
</dbReference>
<dbReference type="Gene3D" id="1.10.275.10">
    <property type="entry name" value="Fumarase/aspartase (N-terminal domain)"/>
    <property type="match status" value="1"/>
</dbReference>
<name>A0A010YLH4_9ACTN</name>
<dbReference type="EMBL" id="JFBT01000001">
    <property type="protein sequence ID" value="EXG81080.1"/>
    <property type="molecule type" value="Genomic_DNA"/>
</dbReference>
<comment type="caution">
    <text evidence="2">The sequence shown here is derived from an EMBL/GenBank/DDBJ whole genome shotgun (WGS) entry which is preliminary data.</text>
</comment>
<dbReference type="InterPro" id="IPR001106">
    <property type="entry name" value="Aromatic_Lyase"/>
</dbReference>
<dbReference type="OrthoDB" id="3278073at2"/>
<dbReference type="RefSeq" id="WP_035850237.1">
    <property type="nucleotide sequence ID" value="NZ_KK073874.1"/>
</dbReference>
<sequence>MSEVLLDGAALTAEQVRSVARHGARVIVHEDGLIRASAAHESIRALSAARPVYGRTTGVGANRLVAVEYESSAGPVVLGPEGSVVPGDAAPEPIVRHEPHGLRLLRSHAGGAGPLLDPVSVRAMLTVRANQLAAGGSGVAPHLLTALAEALNRGAIPPVHAFGGIGTGDLPALAVTALCLLGEVPWRGGAMEAVPFDPADALSFISSNAGSIGEAALACADLSELLRASTVITALAFLACDGNSEAYEAVVHLARPHPGQQTVAARLRDLLAGQPVKAARIQDPYSYRAVPQVHGPALDAVVALERTMSIELNAAAENPLVDSVGRRVLHNANFHTAYLGLSLDAMRNALYQTAALSVARLSLLLEPAFTGLAPFLAAGPPGSSGLMILEYVAHSALGALRLHATPTSLATAVVSRGVEEHAPFSSQAARNSLDAVGSYRIVLAAELVAAVRALRMRGTPPVDGPLAEAFAYAAERLPDRLDDRPLDQDVEDAAGLLPALAGFEG</sequence>
<dbReference type="InterPro" id="IPR024083">
    <property type="entry name" value="Fumarase/histidase_N"/>
</dbReference>
<evidence type="ECO:0000313" key="2">
    <source>
        <dbReference type="EMBL" id="EXG81080.1"/>
    </source>
</evidence>
<dbReference type="PATRIC" id="fig|927661.3.peg.2141"/>
<dbReference type="PANTHER" id="PTHR10362">
    <property type="entry name" value="HISTIDINE AMMONIA-LYASE"/>
    <property type="match status" value="1"/>
</dbReference>
<proteinExistence type="predicted"/>
<dbReference type="Gene3D" id="1.20.200.10">
    <property type="entry name" value="Fumarase/aspartase (Central domain)"/>
    <property type="match status" value="1"/>
</dbReference>
<evidence type="ECO:0000256" key="1">
    <source>
        <dbReference type="ARBA" id="ARBA00023239"/>
    </source>
</evidence>
<gene>
    <name evidence="2" type="ORF">CryarDRAFT_2175</name>
</gene>
<reference evidence="2 3" key="1">
    <citation type="submission" date="2013-07" db="EMBL/GenBank/DDBJ databases">
        <authorList>
            <consortium name="DOE Joint Genome Institute"/>
            <person name="Eisen J."/>
            <person name="Huntemann M."/>
            <person name="Han J."/>
            <person name="Chen A."/>
            <person name="Kyrpides N."/>
            <person name="Mavromatis K."/>
            <person name="Markowitz V."/>
            <person name="Palaniappan K."/>
            <person name="Ivanova N."/>
            <person name="Schaumberg A."/>
            <person name="Pati A."/>
            <person name="Liolios K."/>
            <person name="Nordberg H.P."/>
            <person name="Cantor M.N."/>
            <person name="Hua S.X."/>
            <person name="Woyke T."/>
        </authorList>
    </citation>
    <scope>NUCLEOTIDE SEQUENCE [LARGE SCALE GENOMIC DNA]</scope>
    <source>
        <strain evidence="2 3">DSM 44712</strain>
    </source>
</reference>
<keyword evidence="1 2" id="KW-0456">Lyase</keyword>
<protein>
    <submittedName>
        <fullName evidence="2">Histidine ammonia-lyase</fullName>
    </submittedName>
</protein>
<dbReference type="Proteomes" id="UP000021053">
    <property type="component" value="Unassembled WGS sequence"/>
</dbReference>